<evidence type="ECO:0000313" key="2">
    <source>
        <dbReference type="Proteomes" id="UP001648503"/>
    </source>
</evidence>
<keyword evidence="2" id="KW-1185">Reference proteome</keyword>
<accession>A0ABQ8FKS2</accession>
<dbReference type="Proteomes" id="UP001648503">
    <property type="component" value="Unassembled WGS sequence"/>
</dbReference>
<organism evidence="1 2">
    <name type="scientific">Batrachochytrium salamandrivorans</name>
    <dbReference type="NCBI Taxonomy" id="1357716"/>
    <lineage>
        <taxon>Eukaryota</taxon>
        <taxon>Fungi</taxon>
        <taxon>Fungi incertae sedis</taxon>
        <taxon>Chytridiomycota</taxon>
        <taxon>Chytridiomycota incertae sedis</taxon>
        <taxon>Chytridiomycetes</taxon>
        <taxon>Rhizophydiales</taxon>
        <taxon>Rhizophydiales incertae sedis</taxon>
        <taxon>Batrachochytrium</taxon>
    </lineage>
</organism>
<proteinExistence type="predicted"/>
<evidence type="ECO:0000313" key="1">
    <source>
        <dbReference type="EMBL" id="KAH6599996.1"/>
    </source>
</evidence>
<reference evidence="1 2" key="1">
    <citation type="submission" date="2021-02" db="EMBL/GenBank/DDBJ databases">
        <title>Variation within the Batrachochytrium salamandrivorans European outbreak.</title>
        <authorList>
            <person name="Kelly M."/>
            <person name="Pasmans F."/>
            <person name="Shea T.P."/>
            <person name="Munoz J.F."/>
            <person name="Carranza S."/>
            <person name="Cuomo C.A."/>
            <person name="Martel A."/>
        </authorList>
    </citation>
    <scope>NUCLEOTIDE SEQUENCE [LARGE SCALE GENOMIC DNA]</scope>
    <source>
        <strain evidence="1 2">AMFP18/2</strain>
    </source>
</reference>
<name>A0ABQ8FKS2_9FUNG</name>
<dbReference type="EMBL" id="JAFCIX010000051">
    <property type="protein sequence ID" value="KAH6599996.1"/>
    <property type="molecule type" value="Genomic_DNA"/>
</dbReference>
<protein>
    <submittedName>
        <fullName evidence="1">Uncharacterized protein</fullName>
    </submittedName>
</protein>
<comment type="caution">
    <text evidence="1">The sequence shown here is derived from an EMBL/GenBank/DDBJ whole genome shotgun (WGS) entry which is preliminary data.</text>
</comment>
<gene>
    <name evidence="1" type="ORF">BASA50_002585</name>
</gene>
<sequence>MGKFNEYIPFLGDSRSHVKSRNFSASNPISPTCYHVSDPRVSDYYMQPPRLYESSSDSFRLAHLTQLHGNIIPAVLQYGYLYLDVIIDGKISHLPSWLIGKRCVIIATVHVIPPPVHNN</sequence>